<feature type="region of interest" description="Disordered" evidence="1">
    <location>
        <begin position="1"/>
        <end position="42"/>
    </location>
</feature>
<feature type="compositionally biased region" description="Basic and acidic residues" evidence="1">
    <location>
        <begin position="14"/>
        <end position="42"/>
    </location>
</feature>
<dbReference type="RefSeq" id="WP_280139739.1">
    <property type="nucleotide sequence ID" value="NZ_FOXD01000014.1"/>
</dbReference>
<keyword evidence="3" id="KW-1185">Reference proteome</keyword>
<sequence>MAIEPVVFPQYRRPKQESSRATETYRKNLRADITPDEHEALR</sequence>
<proteinExistence type="predicted"/>
<dbReference type="Proteomes" id="UP000198892">
    <property type="component" value="Unassembled WGS sequence"/>
</dbReference>
<name>A0A1I5UWB3_9BACI</name>
<organism evidence="2 3">
    <name type="scientific">Salibacterium halotolerans</name>
    <dbReference type="NCBI Taxonomy" id="1884432"/>
    <lineage>
        <taxon>Bacteria</taxon>
        <taxon>Bacillati</taxon>
        <taxon>Bacillota</taxon>
        <taxon>Bacilli</taxon>
        <taxon>Bacillales</taxon>
        <taxon>Bacillaceae</taxon>
    </lineage>
</organism>
<evidence type="ECO:0000313" key="3">
    <source>
        <dbReference type="Proteomes" id="UP000198892"/>
    </source>
</evidence>
<evidence type="ECO:0000256" key="1">
    <source>
        <dbReference type="SAM" id="MobiDB-lite"/>
    </source>
</evidence>
<evidence type="ECO:0000313" key="2">
    <source>
        <dbReference type="EMBL" id="SFP99489.1"/>
    </source>
</evidence>
<accession>A0A1I5UWB3</accession>
<dbReference type="AlphaFoldDB" id="A0A1I5UWB3"/>
<reference evidence="3" key="1">
    <citation type="submission" date="2016-10" db="EMBL/GenBank/DDBJ databases">
        <authorList>
            <person name="Varghese N."/>
            <person name="Submissions S."/>
        </authorList>
    </citation>
    <scope>NUCLEOTIDE SEQUENCE [LARGE SCALE GENOMIC DNA]</scope>
    <source>
        <strain evidence="3">S7</strain>
    </source>
</reference>
<protein>
    <submittedName>
        <fullName evidence="2">Uncharacterized protein</fullName>
    </submittedName>
</protein>
<gene>
    <name evidence="2" type="ORF">SAMN05518683_11479</name>
</gene>
<dbReference type="EMBL" id="FOXD01000014">
    <property type="protein sequence ID" value="SFP99489.1"/>
    <property type="molecule type" value="Genomic_DNA"/>
</dbReference>